<keyword evidence="4" id="KW-1185">Reference proteome</keyword>
<accession>A0A2N3NEM4</accession>
<dbReference type="PANTHER" id="PTHR43861">
    <property type="entry name" value="TRANS-ACONITATE 2-METHYLTRANSFERASE-RELATED"/>
    <property type="match status" value="1"/>
</dbReference>
<dbReference type="AlphaFoldDB" id="A0A2N3NEM4"/>
<dbReference type="Pfam" id="PF08242">
    <property type="entry name" value="Methyltransf_12"/>
    <property type="match status" value="1"/>
</dbReference>
<evidence type="ECO:0000313" key="4">
    <source>
        <dbReference type="Proteomes" id="UP000233524"/>
    </source>
</evidence>
<dbReference type="InParanoid" id="A0A2N3NEM4"/>
<dbReference type="STRING" id="41688.A0A2N3NEM4"/>
<protein>
    <recommendedName>
        <fullName evidence="2">Methyltransferase type 12 domain-containing protein</fullName>
    </recommendedName>
</protein>
<reference evidence="3 4" key="1">
    <citation type="journal article" date="2017" name="G3 (Bethesda)">
        <title>First Draft Genome Sequence of the Pathogenic Fungus Lomentospora prolificans (Formerly Scedosporium prolificans).</title>
        <authorList>
            <person name="Luo R."/>
            <person name="Zimin A."/>
            <person name="Workman R."/>
            <person name="Fan Y."/>
            <person name="Pertea G."/>
            <person name="Grossman N."/>
            <person name="Wear M.P."/>
            <person name="Jia B."/>
            <person name="Miller H."/>
            <person name="Casadevall A."/>
            <person name="Timp W."/>
            <person name="Zhang S.X."/>
            <person name="Salzberg S.L."/>
        </authorList>
    </citation>
    <scope>NUCLEOTIDE SEQUENCE [LARGE SCALE GENOMIC DNA]</scope>
    <source>
        <strain evidence="3 4">JHH-5317</strain>
    </source>
</reference>
<dbReference type="OrthoDB" id="3647at2759"/>
<dbReference type="CDD" id="cd02440">
    <property type="entry name" value="AdoMet_MTases"/>
    <property type="match status" value="1"/>
</dbReference>
<dbReference type="Proteomes" id="UP000233524">
    <property type="component" value="Unassembled WGS sequence"/>
</dbReference>
<keyword evidence="1" id="KW-0808">Transferase</keyword>
<dbReference type="PANTHER" id="PTHR43861:SF3">
    <property type="entry name" value="PUTATIVE (AFU_ORTHOLOGUE AFUA_2G14390)-RELATED"/>
    <property type="match status" value="1"/>
</dbReference>
<dbReference type="EMBL" id="NLAX01000008">
    <property type="protein sequence ID" value="PKS10885.1"/>
    <property type="molecule type" value="Genomic_DNA"/>
</dbReference>
<dbReference type="InterPro" id="IPR029063">
    <property type="entry name" value="SAM-dependent_MTases_sf"/>
</dbReference>
<organism evidence="3 4">
    <name type="scientific">Lomentospora prolificans</name>
    <dbReference type="NCBI Taxonomy" id="41688"/>
    <lineage>
        <taxon>Eukaryota</taxon>
        <taxon>Fungi</taxon>
        <taxon>Dikarya</taxon>
        <taxon>Ascomycota</taxon>
        <taxon>Pezizomycotina</taxon>
        <taxon>Sordariomycetes</taxon>
        <taxon>Hypocreomycetidae</taxon>
        <taxon>Microascales</taxon>
        <taxon>Microascaceae</taxon>
        <taxon>Lomentospora</taxon>
    </lineage>
</organism>
<comment type="caution">
    <text evidence="3">The sequence shown here is derived from an EMBL/GenBank/DDBJ whole genome shotgun (WGS) entry which is preliminary data.</text>
</comment>
<feature type="domain" description="Methyltransferase type 12" evidence="2">
    <location>
        <begin position="63"/>
        <end position="163"/>
    </location>
</feature>
<name>A0A2N3NEM4_9PEZI</name>
<evidence type="ECO:0000259" key="2">
    <source>
        <dbReference type="Pfam" id="PF08242"/>
    </source>
</evidence>
<dbReference type="Gene3D" id="3.40.50.150">
    <property type="entry name" value="Vaccinia Virus protein VP39"/>
    <property type="match status" value="1"/>
</dbReference>
<dbReference type="SUPFAM" id="SSF53335">
    <property type="entry name" value="S-adenosyl-L-methionine-dependent methyltransferases"/>
    <property type="match status" value="1"/>
</dbReference>
<sequence length="257" mass="27973">MADQATKSLSDVNKSYWDENADKVFDQEWVKVLTKLATRVLQEHTGHLGLSKDTPRSAPVKMLDYACGNGLASWALAPYVDIIRGIDIAPGMVTQYNNRALEAGLPPSTMSAVAGNILEPSPELQTPDMTGFDVAVTCMALHHFEKPEETVRALVDRLSPGGAIAAIDWLPSKGWPPNHDRGHEDGEKHVAHGTINKAVLSPENVLTMLEAAGCDMSTAYYIVVGEKSHIPEDIVKMPDGVMWNMFLALGKKKTLEA</sequence>
<dbReference type="VEuPathDB" id="FungiDB:jhhlp_002643"/>
<dbReference type="GO" id="GO:0016740">
    <property type="term" value="F:transferase activity"/>
    <property type="evidence" value="ECO:0007669"/>
    <property type="project" value="UniProtKB-KW"/>
</dbReference>
<gene>
    <name evidence="3" type="ORF">jhhlp_002643</name>
</gene>
<evidence type="ECO:0000256" key="1">
    <source>
        <dbReference type="ARBA" id="ARBA00022679"/>
    </source>
</evidence>
<evidence type="ECO:0000313" key="3">
    <source>
        <dbReference type="EMBL" id="PKS10885.1"/>
    </source>
</evidence>
<dbReference type="InterPro" id="IPR013217">
    <property type="entry name" value="Methyltransf_12"/>
</dbReference>
<proteinExistence type="predicted"/>